<name>I4AG89_BERLS</name>
<dbReference type="STRING" id="880071.Fleli_0499"/>
<evidence type="ECO:0000313" key="10">
    <source>
        <dbReference type="EMBL" id="AFM02974.1"/>
    </source>
</evidence>
<accession>I4AG89</accession>
<reference evidence="11" key="1">
    <citation type="submission" date="2012-06" db="EMBL/GenBank/DDBJ databases">
        <title>The complete genome of Flexibacter litoralis DSM 6794.</title>
        <authorList>
            <person name="Lucas S."/>
            <person name="Copeland A."/>
            <person name="Lapidus A."/>
            <person name="Glavina del Rio T."/>
            <person name="Dalin E."/>
            <person name="Tice H."/>
            <person name="Bruce D."/>
            <person name="Goodwin L."/>
            <person name="Pitluck S."/>
            <person name="Peters L."/>
            <person name="Ovchinnikova G."/>
            <person name="Lu M."/>
            <person name="Kyrpides N."/>
            <person name="Mavromatis K."/>
            <person name="Ivanova N."/>
            <person name="Brettin T."/>
            <person name="Detter J.C."/>
            <person name="Han C."/>
            <person name="Larimer F."/>
            <person name="Land M."/>
            <person name="Hauser L."/>
            <person name="Markowitz V."/>
            <person name="Cheng J.-F."/>
            <person name="Hugenholtz P."/>
            <person name="Woyke T."/>
            <person name="Wu D."/>
            <person name="Spring S."/>
            <person name="Lang E."/>
            <person name="Kopitz M."/>
            <person name="Brambilla E."/>
            <person name="Klenk H.-P."/>
            <person name="Eisen J.A."/>
        </authorList>
    </citation>
    <scope>NUCLEOTIDE SEQUENCE [LARGE SCALE GENOMIC DNA]</scope>
    <source>
        <strain evidence="11">ATCC 23117 / DSM 6794 / NBRC 15988 / NCIMB 1366 / Sio-4</strain>
    </source>
</reference>
<keyword evidence="8" id="KW-1133">Transmembrane helix</keyword>
<keyword evidence="7" id="KW-0175">Coiled coil</keyword>
<evidence type="ECO:0000256" key="6">
    <source>
        <dbReference type="ARBA" id="ARBA00023012"/>
    </source>
</evidence>
<organism evidence="10 11">
    <name type="scientific">Bernardetia litoralis (strain ATCC 23117 / DSM 6794 / NBRC 15988 / NCIMB 1366 / Fx l1 / Sio-4)</name>
    <name type="common">Flexibacter litoralis</name>
    <dbReference type="NCBI Taxonomy" id="880071"/>
    <lineage>
        <taxon>Bacteria</taxon>
        <taxon>Pseudomonadati</taxon>
        <taxon>Bacteroidota</taxon>
        <taxon>Cytophagia</taxon>
        <taxon>Cytophagales</taxon>
        <taxon>Bernardetiaceae</taxon>
        <taxon>Bernardetia</taxon>
    </lineage>
</organism>
<dbReference type="HOGENOM" id="CLU_000445_114_67_10"/>
<proteinExistence type="predicted"/>
<evidence type="ECO:0000256" key="1">
    <source>
        <dbReference type="ARBA" id="ARBA00000085"/>
    </source>
</evidence>
<dbReference type="Pfam" id="PF02518">
    <property type="entry name" value="HATPase_c"/>
    <property type="match status" value="1"/>
</dbReference>
<dbReference type="Gene3D" id="3.30.565.10">
    <property type="entry name" value="Histidine kinase-like ATPase, C-terminal domain"/>
    <property type="match status" value="1"/>
</dbReference>
<dbReference type="InterPro" id="IPR003594">
    <property type="entry name" value="HATPase_dom"/>
</dbReference>
<dbReference type="SMART" id="SM00388">
    <property type="entry name" value="HisKA"/>
    <property type="match status" value="1"/>
</dbReference>
<dbReference type="CDD" id="cd00082">
    <property type="entry name" value="HisKA"/>
    <property type="match status" value="1"/>
</dbReference>
<evidence type="ECO:0000256" key="3">
    <source>
        <dbReference type="ARBA" id="ARBA00022553"/>
    </source>
</evidence>
<dbReference type="Proteomes" id="UP000006054">
    <property type="component" value="Chromosome"/>
</dbReference>
<dbReference type="PRINTS" id="PR00344">
    <property type="entry name" value="BCTRLSENSOR"/>
</dbReference>
<dbReference type="PROSITE" id="PS50109">
    <property type="entry name" value="HIS_KIN"/>
    <property type="match status" value="1"/>
</dbReference>
<dbReference type="KEGG" id="fli:Fleli_0499"/>
<dbReference type="EMBL" id="CP003345">
    <property type="protein sequence ID" value="AFM02974.1"/>
    <property type="molecule type" value="Genomic_DNA"/>
</dbReference>
<feature type="transmembrane region" description="Helical" evidence="8">
    <location>
        <begin position="455"/>
        <end position="475"/>
    </location>
</feature>
<dbReference type="OrthoDB" id="9810447at2"/>
<dbReference type="SUPFAM" id="SSF55874">
    <property type="entry name" value="ATPase domain of HSP90 chaperone/DNA topoisomerase II/histidine kinase"/>
    <property type="match status" value="1"/>
</dbReference>
<evidence type="ECO:0000259" key="9">
    <source>
        <dbReference type="PROSITE" id="PS50109"/>
    </source>
</evidence>
<evidence type="ECO:0000313" key="11">
    <source>
        <dbReference type="Proteomes" id="UP000006054"/>
    </source>
</evidence>
<dbReference type="SMART" id="SM00028">
    <property type="entry name" value="TPR"/>
    <property type="match status" value="4"/>
</dbReference>
<keyword evidence="8" id="KW-0812">Transmembrane</keyword>
<evidence type="ECO:0000256" key="2">
    <source>
        <dbReference type="ARBA" id="ARBA00012438"/>
    </source>
</evidence>
<dbReference type="InterPro" id="IPR019734">
    <property type="entry name" value="TPR_rpt"/>
</dbReference>
<dbReference type="SMART" id="SM00387">
    <property type="entry name" value="HATPase_c"/>
    <property type="match status" value="1"/>
</dbReference>
<dbReference type="Gene3D" id="1.25.40.10">
    <property type="entry name" value="Tetratricopeptide repeat domain"/>
    <property type="match status" value="2"/>
</dbReference>
<dbReference type="PANTHER" id="PTHR43711:SF31">
    <property type="entry name" value="HISTIDINE KINASE"/>
    <property type="match status" value="1"/>
</dbReference>
<evidence type="ECO:0000256" key="7">
    <source>
        <dbReference type="SAM" id="Coils"/>
    </source>
</evidence>
<feature type="transmembrane region" description="Helical" evidence="8">
    <location>
        <begin position="40"/>
        <end position="61"/>
    </location>
</feature>
<dbReference type="SUPFAM" id="SSF47384">
    <property type="entry name" value="Homodimeric domain of signal transducing histidine kinase"/>
    <property type="match status" value="1"/>
</dbReference>
<evidence type="ECO:0000256" key="8">
    <source>
        <dbReference type="SAM" id="Phobius"/>
    </source>
</evidence>
<keyword evidence="4" id="KW-0808">Transferase</keyword>
<dbReference type="eggNOG" id="COG2205">
    <property type="taxonomic scope" value="Bacteria"/>
</dbReference>
<gene>
    <name evidence="10" type="ordered locus">Fleli_0499</name>
</gene>
<dbReference type="EC" id="2.7.13.3" evidence="2"/>
<dbReference type="InterPro" id="IPR005467">
    <property type="entry name" value="His_kinase_dom"/>
</dbReference>
<dbReference type="InterPro" id="IPR050736">
    <property type="entry name" value="Sensor_HK_Regulatory"/>
</dbReference>
<dbReference type="GO" id="GO:0000155">
    <property type="term" value="F:phosphorelay sensor kinase activity"/>
    <property type="evidence" value="ECO:0007669"/>
    <property type="project" value="InterPro"/>
</dbReference>
<sequence>MNNFNPYYFLYLKKIKFYFSFLKNGLTNDIVFFEKINLSYLRLALFFLFFYSAFSFTAYSYNQSVKELDSLIHALELHQKEDTVKLSLYNSIVIRAIKNDNEMAYRYAKKGYELGKNLYPVRLVAISSYQYAKVLQTKGEHLKATQIIEHQISVFTSEKEISPPFLYHQLGKIYDETGNKVEALNNYLRAFESWRSYKHPLLTKEDFYESIANLYLESQQYREAQYYYEELSKWAIKESTNLDEDIYENKKVQATASQGLARIFIAKKEYDTALFYLQKSEEFCIGKSKRKCLLDTYNLYSKLFFIKFDYNLAKKYAFEALQIAEQLGEQQQIILLSIRLGDIYSAETSYDKAELFLKRAEKTALSLDNNLLYKQVYFSFANLYEKKQKDKMALSYYRKYLMYKDSVNNEVSIRKINSLQMQFEQERHRQEIDVLQLNQREKQLQQKAEVDRAQAFNIIGLIAVIALGIVAFLIYNRYRFGERTQKILQRQSHSINKQNQKLQNINEQLLESKKELNAINRTKDRFFSIVAHDLKGPLNSLKGYSHLISTFGDKLPKEEIISMATDQERTLDNLYKFLEDLLSWSRIQMKAVALEPKNIELKSIVDKMCEILMPQIEEKGIDAQCIDVEGKYVFADENAVFTILRNLVSNAVKFTPREGIIRVKAEKEKDKDENETGFIKISVIDTGIGMPKVVYKRLFRLDNKHSTKGTEGEKGTGLGLIICKEFVEQNGGKIGVKSKEGEGTTFWFTLPSKNDDYNSDSNKDKEVSTIKITGSSVDA</sequence>
<evidence type="ECO:0000256" key="4">
    <source>
        <dbReference type="ARBA" id="ARBA00022679"/>
    </source>
</evidence>
<dbReference type="eggNOG" id="COG0457">
    <property type="taxonomic scope" value="Bacteria"/>
</dbReference>
<comment type="catalytic activity">
    <reaction evidence="1">
        <text>ATP + protein L-histidine = ADP + protein N-phospho-L-histidine.</text>
        <dbReference type="EC" id="2.7.13.3"/>
    </reaction>
</comment>
<dbReference type="InterPro" id="IPR003661">
    <property type="entry name" value="HisK_dim/P_dom"/>
</dbReference>
<dbReference type="SUPFAM" id="SSF48452">
    <property type="entry name" value="TPR-like"/>
    <property type="match status" value="1"/>
</dbReference>
<evidence type="ECO:0000256" key="5">
    <source>
        <dbReference type="ARBA" id="ARBA00022777"/>
    </source>
</evidence>
<keyword evidence="3" id="KW-0597">Phosphoprotein</keyword>
<keyword evidence="6" id="KW-0902">Two-component regulatory system</keyword>
<dbReference type="InterPro" id="IPR004358">
    <property type="entry name" value="Sig_transdc_His_kin-like_C"/>
</dbReference>
<protein>
    <recommendedName>
        <fullName evidence="2">histidine kinase</fullName>
        <ecNumber evidence="2">2.7.13.3</ecNumber>
    </recommendedName>
</protein>
<dbReference type="SUPFAM" id="SSF81901">
    <property type="entry name" value="HCP-like"/>
    <property type="match status" value="1"/>
</dbReference>
<keyword evidence="5 10" id="KW-0418">Kinase</keyword>
<dbReference type="InterPro" id="IPR011990">
    <property type="entry name" value="TPR-like_helical_dom_sf"/>
</dbReference>
<feature type="coiled-coil region" evidence="7">
    <location>
        <begin position="488"/>
        <end position="522"/>
    </location>
</feature>
<keyword evidence="11" id="KW-1185">Reference proteome</keyword>
<dbReference type="AlphaFoldDB" id="I4AG89"/>
<dbReference type="InterPro" id="IPR036890">
    <property type="entry name" value="HATPase_C_sf"/>
</dbReference>
<feature type="domain" description="Histidine kinase" evidence="9">
    <location>
        <begin position="529"/>
        <end position="754"/>
    </location>
</feature>
<keyword evidence="8" id="KW-0472">Membrane</keyword>
<dbReference type="InterPro" id="IPR036097">
    <property type="entry name" value="HisK_dim/P_sf"/>
</dbReference>
<dbReference type="Gene3D" id="1.10.287.130">
    <property type="match status" value="1"/>
</dbReference>
<dbReference type="PANTHER" id="PTHR43711">
    <property type="entry name" value="TWO-COMPONENT HISTIDINE KINASE"/>
    <property type="match status" value="1"/>
</dbReference>